<comment type="caution">
    <text evidence="2">The sequence shown here is derived from an EMBL/GenBank/DDBJ whole genome shotgun (WGS) entry which is preliminary data.</text>
</comment>
<dbReference type="Proteomes" id="UP001501094">
    <property type="component" value="Unassembled WGS sequence"/>
</dbReference>
<reference evidence="2 3" key="1">
    <citation type="journal article" date="2019" name="Int. J. Syst. Evol. Microbiol.">
        <title>The Global Catalogue of Microorganisms (GCM) 10K type strain sequencing project: providing services to taxonomists for standard genome sequencing and annotation.</title>
        <authorList>
            <consortium name="The Broad Institute Genomics Platform"/>
            <consortium name="The Broad Institute Genome Sequencing Center for Infectious Disease"/>
            <person name="Wu L."/>
            <person name="Ma J."/>
        </authorList>
    </citation>
    <scope>NUCLEOTIDE SEQUENCE [LARGE SCALE GENOMIC DNA]</scope>
    <source>
        <strain evidence="2 3">JCM 14326</strain>
    </source>
</reference>
<feature type="domain" description="PPM-type phosphatase" evidence="1">
    <location>
        <begin position="8"/>
        <end position="206"/>
    </location>
</feature>
<organism evidence="2 3">
    <name type="scientific">Myceligenerans crystallogenes</name>
    <dbReference type="NCBI Taxonomy" id="316335"/>
    <lineage>
        <taxon>Bacteria</taxon>
        <taxon>Bacillati</taxon>
        <taxon>Actinomycetota</taxon>
        <taxon>Actinomycetes</taxon>
        <taxon>Micrococcales</taxon>
        <taxon>Promicromonosporaceae</taxon>
        <taxon>Myceligenerans</taxon>
    </lineage>
</organism>
<sequence>MINAATLAGGTANQDRYVIGHGFAVVLDGATSVAGDRSHDPGWYAERLGEAIERAMDATTPLAEIVEQAIRAVRDAFHLEVASTPTSTVAIARWSHSHIDIYVLGDSVVTLLDGQGSAQVFTDDRIELVGVQERAAYRAHLAAGGGFDEKHRVQLLSLQREQARHRNRPGGFWIAGAEPEAARHGFSIDRARTGMVALVLASDGVEVERHPRAVTWADLYDEVRAHGVEPVLASIQHEEALDQRGRRWPRAKLHDDKTLVLAQLA</sequence>
<dbReference type="RefSeq" id="WP_344101707.1">
    <property type="nucleotide sequence ID" value="NZ_BAAANL010000003.1"/>
</dbReference>
<dbReference type="SUPFAM" id="SSF81606">
    <property type="entry name" value="PP2C-like"/>
    <property type="match status" value="1"/>
</dbReference>
<dbReference type="Gene3D" id="3.60.40.10">
    <property type="entry name" value="PPM-type phosphatase domain"/>
    <property type="match status" value="1"/>
</dbReference>
<evidence type="ECO:0000313" key="3">
    <source>
        <dbReference type="Proteomes" id="UP001501094"/>
    </source>
</evidence>
<dbReference type="InterPro" id="IPR036457">
    <property type="entry name" value="PPM-type-like_dom_sf"/>
</dbReference>
<protein>
    <recommendedName>
        <fullName evidence="1">PPM-type phosphatase domain-containing protein</fullName>
    </recommendedName>
</protein>
<proteinExistence type="predicted"/>
<evidence type="ECO:0000313" key="2">
    <source>
        <dbReference type="EMBL" id="GAA1860569.1"/>
    </source>
</evidence>
<keyword evidence="3" id="KW-1185">Reference proteome</keyword>
<evidence type="ECO:0000259" key="1">
    <source>
        <dbReference type="Pfam" id="PF13672"/>
    </source>
</evidence>
<accession>A0ABN2NAX9</accession>
<name>A0ABN2NAX9_9MICO</name>
<dbReference type="EMBL" id="BAAANL010000003">
    <property type="protein sequence ID" value="GAA1860569.1"/>
    <property type="molecule type" value="Genomic_DNA"/>
</dbReference>
<dbReference type="Pfam" id="PF13672">
    <property type="entry name" value="PP2C_2"/>
    <property type="match status" value="1"/>
</dbReference>
<dbReference type="InterPro" id="IPR001932">
    <property type="entry name" value="PPM-type_phosphatase-like_dom"/>
</dbReference>
<gene>
    <name evidence="2" type="ORF">GCM10009751_17700</name>
</gene>